<proteinExistence type="predicted"/>
<keyword evidence="3" id="KW-1185">Reference proteome</keyword>
<feature type="transmembrane region" description="Helical" evidence="1">
    <location>
        <begin position="138"/>
        <end position="156"/>
    </location>
</feature>
<feature type="transmembrane region" description="Helical" evidence="1">
    <location>
        <begin position="61"/>
        <end position="88"/>
    </location>
</feature>
<keyword evidence="1" id="KW-1133">Transmembrane helix</keyword>
<evidence type="ECO:0000256" key="1">
    <source>
        <dbReference type="SAM" id="Phobius"/>
    </source>
</evidence>
<name>A0A642VB94_9ASCO</name>
<organism evidence="2 3">
    <name type="scientific">Trichomonascus ciferrii</name>
    <dbReference type="NCBI Taxonomy" id="44093"/>
    <lineage>
        <taxon>Eukaryota</taxon>
        <taxon>Fungi</taxon>
        <taxon>Dikarya</taxon>
        <taxon>Ascomycota</taxon>
        <taxon>Saccharomycotina</taxon>
        <taxon>Dipodascomycetes</taxon>
        <taxon>Dipodascales</taxon>
        <taxon>Trichomonascaceae</taxon>
        <taxon>Trichomonascus</taxon>
        <taxon>Trichomonascus ciferrii complex</taxon>
    </lineage>
</organism>
<dbReference type="AlphaFoldDB" id="A0A642VB94"/>
<reference evidence="2" key="1">
    <citation type="journal article" date="2019" name="G3 (Bethesda)">
        <title>Genome Assemblies of Two Rare Opportunistic Yeast Pathogens: Diutina rugosa (syn. Candida rugosa) and Trichomonascus ciferrii (syn. Candida ciferrii).</title>
        <authorList>
            <person name="Mixao V."/>
            <person name="Saus E."/>
            <person name="Hansen A.P."/>
            <person name="Lass-Florl C."/>
            <person name="Gabaldon T."/>
        </authorList>
    </citation>
    <scope>NUCLEOTIDE SEQUENCE</scope>
    <source>
        <strain evidence="2">CBS 4856</strain>
    </source>
</reference>
<keyword evidence="1" id="KW-0812">Transmembrane</keyword>
<dbReference type="EMBL" id="SWFS01000078">
    <property type="protein sequence ID" value="KAA8916887.1"/>
    <property type="molecule type" value="Genomic_DNA"/>
</dbReference>
<accession>A0A642VB94</accession>
<keyword evidence="1" id="KW-0472">Membrane</keyword>
<dbReference type="VEuPathDB" id="FungiDB:TRICI_001006"/>
<comment type="caution">
    <text evidence="2">The sequence shown here is derived from an EMBL/GenBank/DDBJ whole genome shotgun (WGS) entry which is preliminary data.</text>
</comment>
<gene>
    <name evidence="2" type="ORF">TRICI_001006</name>
</gene>
<feature type="transmembrane region" description="Helical" evidence="1">
    <location>
        <begin position="37"/>
        <end position="54"/>
    </location>
</feature>
<sequence length="173" mass="19598">MDRRIILFAVPGLACFLYANFDELSPGLKELVDENLYIAAVAVALATLYCYRWPQRARDFALFHVASVITAGALGDFGSIVGPFRNVVQSIKLFYSSEFADWDQLDKVFAFCCEIASTSALFVWCHGNRSWIVVKSSVPPLVCFLGLFFTIIMTGLDTQETNWRFLNLRRLFK</sequence>
<feature type="transmembrane region" description="Helical" evidence="1">
    <location>
        <begin position="108"/>
        <end position="126"/>
    </location>
</feature>
<evidence type="ECO:0000313" key="3">
    <source>
        <dbReference type="Proteomes" id="UP000761534"/>
    </source>
</evidence>
<dbReference type="Proteomes" id="UP000761534">
    <property type="component" value="Unassembled WGS sequence"/>
</dbReference>
<evidence type="ECO:0000313" key="2">
    <source>
        <dbReference type="EMBL" id="KAA8916887.1"/>
    </source>
</evidence>
<protein>
    <submittedName>
        <fullName evidence="2">Uncharacterized protein</fullName>
    </submittedName>
</protein>